<reference evidence="2 3" key="1">
    <citation type="submission" date="2009-10" db="EMBL/GenBank/DDBJ databases">
        <authorList>
            <person name="Qin X."/>
            <person name="Bachman B."/>
            <person name="Battles P."/>
            <person name="Bell A."/>
            <person name="Bess C."/>
            <person name="Bickham C."/>
            <person name="Chaboub L."/>
            <person name="Chen D."/>
            <person name="Coyle M."/>
            <person name="Deiros D.R."/>
            <person name="Dinh H."/>
            <person name="Forbes L."/>
            <person name="Fowler G."/>
            <person name="Francisco L."/>
            <person name="Fu Q."/>
            <person name="Gubbala S."/>
            <person name="Hale W."/>
            <person name="Han Y."/>
            <person name="Hemphill L."/>
            <person name="Highlander S.K."/>
            <person name="Hirani K."/>
            <person name="Hogues M."/>
            <person name="Jackson L."/>
            <person name="Jakkamsetti A."/>
            <person name="Javaid M."/>
            <person name="Jiang H."/>
            <person name="Korchina V."/>
            <person name="Kovar C."/>
            <person name="Lara F."/>
            <person name="Lee S."/>
            <person name="Mata R."/>
            <person name="Mathew T."/>
            <person name="Moen C."/>
            <person name="Morales K."/>
            <person name="Munidasa M."/>
            <person name="Nazareth L."/>
            <person name="Ngo R."/>
            <person name="Nguyen L."/>
            <person name="Okwuonu G."/>
            <person name="Ongeri F."/>
            <person name="Patil S."/>
            <person name="Petrosino J."/>
            <person name="Pham C."/>
            <person name="Pham P."/>
            <person name="Pu L.-L."/>
            <person name="Puazo M."/>
            <person name="Raj R."/>
            <person name="Reid J."/>
            <person name="Rouhana J."/>
            <person name="Saada N."/>
            <person name="Shang Y."/>
            <person name="Simmons D."/>
            <person name="Thornton R."/>
            <person name="Warren J."/>
            <person name="Weissenberger G."/>
            <person name="Zhang J."/>
            <person name="Zhang L."/>
            <person name="Zhou C."/>
            <person name="Zhu D."/>
            <person name="Muzny D."/>
            <person name="Worley K."/>
            <person name="Gibbs R."/>
        </authorList>
    </citation>
    <scope>NUCLEOTIDE SEQUENCE [LARGE SCALE GENOMIC DNA]</scope>
    <source>
        <strain evidence="2 3">DSM 17361</strain>
    </source>
</reference>
<keyword evidence="3" id="KW-1185">Reference proteome</keyword>
<dbReference type="Pfam" id="PF14300">
    <property type="entry name" value="DMP19"/>
    <property type="match status" value="1"/>
</dbReference>
<feature type="domain" description="DNA mimic protein DMP19 C-terminal" evidence="1">
    <location>
        <begin position="45"/>
        <end position="159"/>
    </location>
</feature>
<evidence type="ECO:0000313" key="2">
    <source>
        <dbReference type="EMBL" id="EFA44651.1"/>
    </source>
</evidence>
<accession>D1PVD4</accession>
<dbReference type="eggNOG" id="ENOG5031TKA">
    <property type="taxonomic scope" value="Bacteria"/>
</dbReference>
<gene>
    <name evidence="2" type="ORF">HMPREF0645_0919</name>
</gene>
<dbReference type="AlphaFoldDB" id="D1PVD4"/>
<dbReference type="InterPro" id="IPR025402">
    <property type="entry name" value="DMP19_C"/>
</dbReference>
<comment type="caution">
    <text evidence="2">The sequence shown here is derived from an EMBL/GenBank/DDBJ whole genome shotgun (WGS) entry which is preliminary data.</text>
</comment>
<dbReference type="RefSeq" id="WP_007173033.1">
    <property type="nucleotide sequence ID" value="NZ_GG704780.1"/>
</dbReference>
<sequence>MIEVKVKDADLQRAAQEGMDEFIAVFTDAILRAIGGELNAENMAELNVDQITLLGYVALREEVMNGGFVQLIHNGYGEFIYKNPFHKAVRNWGMQDLYRMINKSRTLYNRYHEEIEKDCSQEEFDALYEKYAEFDDFDDAFVEGEEGFTSQVAHYIDEHIENFAIVDNE</sequence>
<proteinExistence type="predicted"/>
<dbReference type="Gene3D" id="1.20.1420.60">
    <property type="match status" value="1"/>
</dbReference>
<evidence type="ECO:0000259" key="1">
    <source>
        <dbReference type="Pfam" id="PF14300"/>
    </source>
</evidence>
<dbReference type="HOGENOM" id="CLU_107474_0_0_10"/>
<name>D1PVD4_9BACT</name>
<dbReference type="EMBL" id="ACKS01000036">
    <property type="protein sequence ID" value="EFA44651.1"/>
    <property type="molecule type" value="Genomic_DNA"/>
</dbReference>
<evidence type="ECO:0000313" key="3">
    <source>
        <dbReference type="Proteomes" id="UP000003160"/>
    </source>
</evidence>
<dbReference type="OrthoDB" id="8606126at2"/>
<dbReference type="Proteomes" id="UP000003160">
    <property type="component" value="Unassembled WGS sequence"/>
</dbReference>
<protein>
    <recommendedName>
        <fullName evidence="1">DNA mimic protein DMP19 C-terminal domain-containing protein</fullName>
    </recommendedName>
</protein>
<organism evidence="2 3">
    <name type="scientific">Hallella bergensis DSM 17361</name>
    <dbReference type="NCBI Taxonomy" id="585502"/>
    <lineage>
        <taxon>Bacteria</taxon>
        <taxon>Pseudomonadati</taxon>
        <taxon>Bacteroidota</taxon>
        <taxon>Bacteroidia</taxon>
        <taxon>Bacteroidales</taxon>
        <taxon>Prevotellaceae</taxon>
        <taxon>Hallella</taxon>
    </lineage>
</organism>